<feature type="compositionally biased region" description="Basic and acidic residues" evidence="4">
    <location>
        <begin position="476"/>
        <end position="492"/>
    </location>
</feature>
<dbReference type="SMART" id="SM01289">
    <property type="entry name" value="PYRIN"/>
    <property type="match status" value="1"/>
</dbReference>
<dbReference type="SUPFAM" id="SSF49899">
    <property type="entry name" value="Concanavalin A-like lectins/glucanases"/>
    <property type="match status" value="1"/>
</dbReference>
<keyword evidence="9" id="KW-1185">Reference proteome</keyword>
<dbReference type="SUPFAM" id="SSF57845">
    <property type="entry name" value="B-box zinc-binding domain"/>
    <property type="match status" value="1"/>
</dbReference>
<dbReference type="InterPro" id="IPR006574">
    <property type="entry name" value="PRY"/>
</dbReference>
<dbReference type="Ensembl" id="ENSFCTT00005020826.1">
    <property type="protein sequence ID" value="ENSFCTP00005013678.1"/>
    <property type="gene ID" value="ENSFCTG00005007497.1"/>
</dbReference>
<proteinExistence type="predicted"/>
<evidence type="ECO:0000313" key="9">
    <source>
        <dbReference type="Proteomes" id="UP000823872"/>
    </source>
</evidence>
<dbReference type="CDD" id="cd08321">
    <property type="entry name" value="Pyrin_ASC-like"/>
    <property type="match status" value="1"/>
</dbReference>
<evidence type="ECO:0000313" key="8">
    <source>
        <dbReference type="Ensembl" id="ENSFCTP00005013678.1"/>
    </source>
</evidence>
<dbReference type="Gene3D" id="1.10.533.10">
    <property type="entry name" value="Death Domain, Fas"/>
    <property type="match status" value="1"/>
</dbReference>
<dbReference type="InterPro" id="IPR011029">
    <property type="entry name" value="DEATH-like_dom_sf"/>
</dbReference>
<dbReference type="SUPFAM" id="SSF47986">
    <property type="entry name" value="DEATH domain"/>
    <property type="match status" value="1"/>
</dbReference>
<dbReference type="InterPro" id="IPR000315">
    <property type="entry name" value="Znf_B-box"/>
</dbReference>
<reference evidence="8" key="3">
    <citation type="submission" date="2025-09" db="UniProtKB">
        <authorList>
            <consortium name="Ensembl"/>
        </authorList>
    </citation>
    <scope>IDENTIFICATION</scope>
    <source>
        <strain evidence="8">breed Abyssinian</strain>
    </source>
</reference>
<dbReference type="PANTHER" id="PTHR24103">
    <property type="entry name" value="E3 UBIQUITIN-PROTEIN LIGASE TRIM"/>
    <property type="match status" value="1"/>
</dbReference>
<dbReference type="Pfam" id="PF13765">
    <property type="entry name" value="PRY"/>
    <property type="match status" value="1"/>
</dbReference>
<dbReference type="InterPro" id="IPR001870">
    <property type="entry name" value="B30.2/SPRY"/>
</dbReference>
<dbReference type="Pfam" id="PF00622">
    <property type="entry name" value="SPRY"/>
    <property type="match status" value="1"/>
</dbReference>
<dbReference type="InterPro" id="IPR013320">
    <property type="entry name" value="ConA-like_dom_sf"/>
</dbReference>
<dbReference type="Pfam" id="PF02758">
    <property type="entry name" value="PYRIN"/>
    <property type="match status" value="1"/>
</dbReference>
<evidence type="ECO:0000259" key="5">
    <source>
        <dbReference type="PROSITE" id="PS50119"/>
    </source>
</evidence>
<feature type="region of interest" description="Disordered" evidence="4">
    <location>
        <begin position="191"/>
        <end position="294"/>
    </location>
</feature>
<dbReference type="GeneTree" id="ENSGT00940000161955"/>
<sequence length="940" mass="104283">MIWKGLRISTLGVLLFENQQNGSAGDGLSDPFLSMLPSGPETTVFSPLWKPGDKGPGQGCPTTCPSSAGHGPGYTVGTRTEAVSDIWLRPLLVNTMIKTPSDHLLHSLEGLVPNDFERFKFKLQNTSLEKDQSRIPRGQLQKARPVKLATLLITHYGEECAVRLTLQVLRAINQNFLAEELHKATDPESLIQESGADGSAVSCSSGENKPKGLRIPDVLEGDRQRQSGDGAPSLPSSQPEAGRGTQKKPQGKRRDQKTSEGLDMLGKPGARNATLSSRKCPFPGKLQGERGIDPSVRLRRNASSLGRLQGLNCGSLTGSLGRTKSKINEAHLPSVQKRPRSLEITIFSGEREVPNPETPLSQEKMRSDNPDSAATLSEVATLNVGATVTPEKGFRNPEHSMSLKGGAFRNTFPNVSLTRAKTTWEHPESTGPSKKNGIAGQEPPEALTEVVDGKPRDEAVYVLGRAQEGDPVGGTHVRDSCRRSVASRDPKTSDSCSTSWLQSQAPLLVKNSGDCKQQEGLHMTSLSPKALPQCERHMRQAQLLFCEDHREPICLICRLSQEHRGHRVRPIEEAALEYKEQIQKQLEYLKDLRKSGEEQRSQGDKKTADFLKQIETRKQRIRHQLKQLYHFLEEQEKFFMASLEELGQTIGHVRESYSTRASRDIALLNELIGEMEVKQSQPEWELMQDIGVTLHRAKMVTVPKPWATPPEVEKKMHLFYQKSEFVEKSMKYFSEILHSEMDTINVPELICAQTHAVNVILDTETAHPNLIFSNDLKSVRLGNKWDRLPDSPERFDSCIIALGLPSFLSGRHYWEVEVGNKTGWILGICKASMSRKGNMTLSPDNGYWVVMMTKRSEFQVSTIPPTRLQMTEPPRRVGIFLDYTTGDISFYNVTNKSVIYTFTSFSCSGPLQPIFSPGTHDGGKNTDPLIICPVGGQGPP</sequence>
<evidence type="ECO:0000256" key="3">
    <source>
        <dbReference type="PROSITE-ProRule" id="PRU00024"/>
    </source>
</evidence>
<dbReference type="InterPro" id="IPR003877">
    <property type="entry name" value="SPRY_dom"/>
</dbReference>
<feature type="domain" description="B30.2/SPRY" evidence="6">
    <location>
        <begin position="739"/>
        <end position="934"/>
    </location>
</feature>
<reference evidence="8 9" key="1">
    <citation type="submission" date="2021-02" db="EMBL/GenBank/DDBJ databases">
        <title>Safari Cat Assemblies.</title>
        <authorList>
            <person name="Bredemeyer K.R."/>
            <person name="Murphy W.J."/>
        </authorList>
    </citation>
    <scope>NUCLEOTIDE SEQUENCE [LARGE SCALE GENOMIC DNA]</scope>
</reference>
<evidence type="ECO:0000259" key="6">
    <source>
        <dbReference type="PROSITE" id="PS50188"/>
    </source>
</evidence>
<reference evidence="8" key="2">
    <citation type="submission" date="2025-08" db="UniProtKB">
        <authorList>
            <consortium name="Ensembl"/>
        </authorList>
    </citation>
    <scope>IDENTIFICATION</scope>
    <source>
        <strain evidence="8">breed Abyssinian</strain>
    </source>
</reference>
<gene>
    <name evidence="8" type="primary">MEFV</name>
</gene>
<keyword evidence="1 3" id="KW-0863">Zinc-finger</keyword>
<dbReference type="InterPro" id="IPR004020">
    <property type="entry name" value="DAPIN"/>
</dbReference>
<dbReference type="SMART" id="SM00449">
    <property type="entry name" value="SPRY"/>
    <property type="match status" value="1"/>
</dbReference>
<keyword evidence="2" id="KW-0862">Zinc</keyword>
<organism evidence="8 9">
    <name type="scientific">Felis catus</name>
    <name type="common">Cat</name>
    <name type="synonym">Felis silvestris catus</name>
    <dbReference type="NCBI Taxonomy" id="9685"/>
    <lineage>
        <taxon>Eukaryota</taxon>
        <taxon>Metazoa</taxon>
        <taxon>Chordata</taxon>
        <taxon>Craniata</taxon>
        <taxon>Vertebrata</taxon>
        <taxon>Euteleostomi</taxon>
        <taxon>Mammalia</taxon>
        <taxon>Eutheria</taxon>
        <taxon>Laurasiatheria</taxon>
        <taxon>Carnivora</taxon>
        <taxon>Feliformia</taxon>
        <taxon>Felidae</taxon>
        <taxon>Felinae</taxon>
        <taxon>Felis</taxon>
    </lineage>
</organism>
<dbReference type="InterPro" id="IPR043136">
    <property type="entry name" value="B30.2/SPRY_sf"/>
</dbReference>
<feature type="domain" description="Pyrin" evidence="7">
    <location>
        <begin position="96"/>
        <end position="187"/>
    </location>
</feature>
<dbReference type="SMART" id="SM00589">
    <property type="entry name" value="PRY"/>
    <property type="match status" value="1"/>
</dbReference>
<accession>A0ABI7WV81</accession>
<dbReference type="PROSITE" id="PS50119">
    <property type="entry name" value="ZF_BBOX"/>
    <property type="match status" value="1"/>
</dbReference>
<dbReference type="Gene3D" id="2.60.120.920">
    <property type="match status" value="1"/>
</dbReference>
<dbReference type="CDD" id="cd15813">
    <property type="entry name" value="SPRY_PRY_TRIM20"/>
    <property type="match status" value="1"/>
</dbReference>
<feature type="region of interest" description="Disordered" evidence="4">
    <location>
        <begin position="466"/>
        <end position="497"/>
    </location>
</feature>
<evidence type="ECO:0000256" key="4">
    <source>
        <dbReference type="SAM" id="MobiDB-lite"/>
    </source>
</evidence>
<feature type="domain" description="B box-type" evidence="5">
    <location>
        <begin position="529"/>
        <end position="571"/>
    </location>
</feature>
<dbReference type="PROSITE" id="PS50824">
    <property type="entry name" value="DAPIN"/>
    <property type="match status" value="1"/>
</dbReference>
<dbReference type="CDD" id="cd19771">
    <property type="entry name" value="Bbox2_TRIM20"/>
    <property type="match status" value="1"/>
</dbReference>
<feature type="region of interest" description="Disordered" evidence="4">
    <location>
        <begin position="918"/>
        <end position="940"/>
    </location>
</feature>
<dbReference type="PROSITE" id="PS50188">
    <property type="entry name" value="B302_SPRY"/>
    <property type="match status" value="1"/>
</dbReference>
<keyword evidence="1 3" id="KW-0479">Metal-binding</keyword>
<dbReference type="Proteomes" id="UP000823872">
    <property type="component" value="Chromosome E3"/>
</dbReference>
<feature type="region of interest" description="Disordered" evidence="4">
    <location>
        <begin position="422"/>
        <end position="454"/>
    </location>
</feature>
<evidence type="ECO:0000256" key="2">
    <source>
        <dbReference type="ARBA" id="ARBA00022833"/>
    </source>
</evidence>
<feature type="region of interest" description="Disordered" evidence="4">
    <location>
        <begin position="50"/>
        <end position="75"/>
    </location>
</feature>
<name>A0ABI7WV81_FELCA</name>
<dbReference type="InterPro" id="IPR003879">
    <property type="entry name" value="Butyrophylin_SPRY"/>
</dbReference>
<dbReference type="InterPro" id="IPR050143">
    <property type="entry name" value="TRIM/RBCC"/>
</dbReference>
<dbReference type="PRINTS" id="PR01407">
    <property type="entry name" value="BUTYPHLNCDUF"/>
</dbReference>
<dbReference type="Pfam" id="PF00643">
    <property type="entry name" value="zf-B_box"/>
    <property type="match status" value="1"/>
</dbReference>
<dbReference type="Gene3D" id="3.30.160.60">
    <property type="entry name" value="Classic Zinc Finger"/>
    <property type="match status" value="1"/>
</dbReference>
<evidence type="ECO:0000256" key="1">
    <source>
        <dbReference type="ARBA" id="ARBA00022771"/>
    </source>
</evidence>
<protein>
    <submittedName>
        <fullName evidence="8">MEFV innate immunity regulator, pyrin</fullName>
    </submittedName>
</protein>
<evidence type="ECO:0000259" key="7">
    <source>
        <dbReference type="PROSITE" id="PS50824"/>
    </source>
</evidence>
<dbReference type="SMART" id="SM00336">
    <property type="entry name" value="BBOX"/>
    <property type="match status" value="1"/>
</dbReference>